<dbReference type="EMBL" id="CZAF01000010">
    <property type="protein sequence ID" value="CUP37878.1"/>
    <property type="molecule type" value="Genomic_DNA"/>
</dbReference>
<evidence type="ECO:0000313" key="14">
    <source>
        <dbReference type="Proteomes" id="UP000462376"/>
    </source>
</evidence>
<evidence type="ECO:0000313" key="3">
    <source>
        <dbReference type="EMBL" id="KAB4091584.1"/>
    </source>
</evidence>
<dbReference type="EMBL" id="QSPV01000001">
    <property type="protein sequence ID" value="RGJ97262.1"/>
    <property type="molecule type" value="Genomic_DNA"/>
</dbReference>
<dbReference type="EMBL" id="WCTR01000018">
    <property type="protein sequence ID" value="KAB4209408.1"/>
    <property type="molecule type" value="Genomic_DNA"/>
</dbReference>
<reference evidence="2 10" key="1">
    <citation type="submission" date="2015-09" db="EMBL/GenBank/DDBJ databases">
        <authorList>
            <consortium name="Pathogen Informatics"/>
        </authorList>
    </citation>
    <scope>NUCLEOTIDE SEQUENCE [LARGE SCALE GENOMIC DNA]</scope>
    <source>
        <strain evidence="2 10">2789STDY5834847</strain>
    </source>
</reference>
<dbReference type="EMBL" id="WCTL01000014">
    <property type="protein sequence ID" value="KAB4234132.1"/>
    <property type="molecule type" value="Genomic_DNA"/>
</dbReference>
<feature type="domain" description="KilA-N" evidence="1">
    <location>
        <begin position="3"/>
        <end position="137"/>
    </location>
</feature>
<dbReference type="SMART" id="SM01252">
    <property type="entry name" value="KilA-N"/>
    <property type="match status" value="1"/>
</dbReference>
<dbReference type="RefSeq" id="WP_005836635.1">
    <property type="nucleotide sequence ID" value="NZ_CABKOQ010000012.1"/>
</dbReference>
<dbReference type="Proteomes" id="UP000095614">
    <property type="component" value="Unassembled WGS sequence"/>
</dbReference>
<dbReference type="AlphaFoldDB" id="A0A139K6X1"/>
<reference evidence="11 12" key="2">
    <citation type="submission" date="2018-08" db="EMBL/GenBank/DDBJ databases">
        <title>A genome reference for cultivated species of the human gut microbiota.</title>
        <authorList>
            <person name="Zou Y."/>
            <person name="Xue W."/>
            <person name="Luo G."/>
        </authorList>
    </citation>
    <scope>NUCLEOTIDE SEQUENCE [LARGE SCALE GENOMIC DNA]</scope>
    <source>
        <strain evidence="9 12">AM34-25</strain>
        <strain evidence="8 11">TM04-30</strain>
    </source>
</reference>
<dbReference type="Proteomes" id="UP000432488">
    <property type="component" value="Unassembled WGS sequence"/>
</dbReference>
<dbReference type="EMBL" id="QSIF01000008">
    <property type="protein sequence ID" value="RHC74597.1"/>
    <property type="molecule type" value="Genomic_DNA"/>
</dbReference>
<organism evidence="9 12">
    <name type="scientific">Bacteroides uniformis</name>
    <dbReference type="NCBI Taxonomy" id="820"/>
    <lineage>
        <taxon>Bacteria</taxon>
        <taxon>Pseudomonadati</taxon>
        <taxon>Bacteroidota</taxon>
        <taxon>Bacteroidia</taxon>
        <taxon>Bacteroidales</taxon>
        <taxon>Bacteroidaceae</taxon>
        <taxon>Bacteroides</taxon>
    </lineage>
</organism>
<dbReference type="OrthoDB" id="9810290at2"/>
<proteinExistence type="predicted"/>
<dbReference type="EMBL" id="JAQNQY010000012">
    <property type="protein sequence ID" value="MDC1753258.1"/>
    <property type="molecule type" value="Genomic_DNA"/>
</dbReference>
<dbReference type="Proteomes" id="UP000260844">
    <property type="component" value="Unassembled WGS sequence"/>
</dbReference>
<evidence type="ECO:0000313" key="6">
    <source>
        <dbReference type="EMBL" id="MDC1753258.1"/>
    </source>
</evidence>
<dbReference type="Proteomes" id="UP001213309">
    <property type="component" value="Unassembled WGS sequence"/>
</dbReference>
<reference evidence="6" key="4">
    <citation type="submission" date="2022-10" db="EMBL/GenBank/DDBJ databases">
        <title>Human gut microbiome strain richness.</title>
        <authorList>
            <person name="Chen-Liaw A."/>
        </authorList>
    </citation>
    <scope>NUCLEOTIDE SEQUENCE</scope>
    <source>
        <strain evidence="7">1001713st2_A4_1001713B170214_170313</strain>
        <strain evidence="6">A1_m1001262Bd0_191120</strain>
    </source>
</reference>
<dbReference type="EMBL" id="WCUV01000007">
    <property type="protein sequence ID" value="KAB4091584.1"/>
    <property type="molecule type" value="Genomic_DNA"/>
</dbReference>
<dbReference type="Pfam" id="PF04383">
    <property type="entry name" value="KilA-N"/>
    <property type="match status" value="1"/>
</dbReference>
<dbReference type="InterPro" id="IPR018004">
    <property type="entry name" value="KilA/APSES_HTH"/>
</dbReference>
<evidence type="ECO:0000313" key="15">
    <source>
        <dbReference type="Proteomes" id="UP000466952"/>
    </source>
</evidence>
<protein>
    <submittedName>
        <fullName evidence="2 9">KilA-N domain</fullName>
    </submittedName>
</protein>
<evidence type="ECO:0000313" key="10">
    <source>
        <dbReference type="Proteomes" id="UP000095614"/>
    </source>
</evidence>
<dbReference type="InterPro" id="IPR017880">
    <property type="entry name" value="KilA_N"/>
</dbReference>
<dbReference type="PROSITE" id="PS51301">
    <property type="entry name" value="KILA_N"/>
    <property type="match status" value="1"/>
</dbReference>
<evidence type="ECO:0000313" key="12">
    <source>
        <dbReference type="Proteomes" id="UP000284514"/>
    </source>
</evidence>
<dbReference type="Proteomes" id="UP001218502">
    <property type="component" value="Unassembled WGS sequence"/>
</dbReference>
<evidence type="ECO:0000259" key="1">
    <source>
        <dbReference type="PROSITE" id="PS51301"/>
    </source>
</evidence>
<dbReference type="Proteomes" id="UP000462376">
    <property type="component" value="Unassembled WGS sequence"/>
</dbReference>
<dbReference type="EMBL" id="JAQNSG010000053">
    <property type="protein sequence ID" value="MDC1882436.1"/>
    <property type="molecule type" value="Genomic_DNA"/>
</dbReference>
<evidence type="ECO:0000313" key="8">
    <source>
        <dbReference type="EMBL" id="RGJ97262.1"/>
    </source>
</evidence>
<sequence length="286" mass="33452">MSPIKKIKVNNLDISISIESNKDDYFCLTDIIKDKEGEDHIRNWMRNKNTIEFLGTWEILNNPDFKGVEFDTFLNQAGLNRFNMTPKKWIEATNAIGIVSKAGRNGGTYAHKDIALEFCSWFNPTFKLYLLKEYQRLKEFENDPLKVEWKIKRILSKTNYHLHTDAIKSYILPQSNMLKDSQWLIYAKEADLLNAALWGCTACEWRDANPEYASKGLNIRDMASINELVVLSNLESFNSELIKLSIPKQKRFKQLQEMAQKQIQQLNTWETEKKFKQIDNNTNLIE</sequence>
<accession>A0A139K6X1</accession>
<dbReference type="PATRIC" id="fig|820.27.peg.2097"/>
<name>A0A139K6X1_BACUN</name>
<evidence type="ECO:0000313" key="4">
    <source>
        <dbReference type="EMBL" id="KAB4209408.1"/>
    </source>
</evidence>
<evidence type="ECO:0000313" key="5">
    <source>
        <dbReference type="EMBL" id="KAB4234132.1"/>
    </source>
</evidence>
<evidence type="ECO:0000313" key="9">
    <source>
        <dbReference type="EMBL" id="RHC74597.1"/>
    </source>
</evidence>
<gene>
    <name evidence="9" type="ORF">DW831_07410</name>
    <name evidence="8" type="ORF">DXD40_02425</name>
    <name evidence="2" type="ORF">ERS852462_03418</name>
    <name evidence="5" type="ORF">GAP47_14495</name>
    <name evidence="4" type="ORF">GAP55_19745</name>
    <name evidence="3" type="ORF">GAQ56_10275</name>
    <name evidence="6" type="ORF">POY80_12475</name>
    <name evidence="7" type="ORF">POZ24_20870</name>
</gene>
<reference evidence="13 14" key="3">
    <citation type="journal article" date="2019" name="Nat. Med.">
        <title>A library of human gut bacterial isolates paired with longitudinal multiomics data enables mechanistic microbiome research.</title>
        <authorList>
            <person name="Poyet M."/>
            <person name="Groussin M."/>
            <person name="Gibbons S.M."/>
            <person name="Avila-Pacheco J."/>
            <person name="Jiang X."/>
            <person name="Kearney S.M."/>
            <person name="Perrotta A.R."/>
            <person name="Berdy B."/>
            <person name="Zhao S."/>
            <person name="Lieberman T.D."/>
            <person name="Swanson P.K."/>
            <person name="Smith M."/>
            <person name="Roesemann S."/>
            <person name="Alexander J.E."/>
            <person name="Rich S.A."/>
            <person name="Livny J."/>
            <person name="Vlamakis H."/>
            <person name="Clish C."/>
            <person name="Bullock K."/>
            <person name="Deik A."/>
            <person name="Scott J."/>
            <person name="Pierce K.A."/>
            <person name="Xavier R.J."/>
            <person name="Alm E.J."/>
        </authorList>
    </citation>
    <scope>NUCLEOTIDE SEQUENCE [LARGE SCALE GENOMIC DNA]</scope>
    <source>
        <strain evidence="4 15">BIOML-A11</strain>
        <strain evidence="3 13">BIOML-A42</strain>
        <strain evidence="5 14">BIOML-A5</strain>
    </source>
</reference>
<evidence type="ECO:0000313" key="2">
    <source>
        <dbReference type="EMBL" id="CUP37878.1"/>
    </source>
</evidence>
<evidence type="ECO:0000313" key="7">
    <source>
        <dbReference type="EMBL" id="MDC1882436.1"/>
    </source>
</evidence>
<evidence type="ECO:0000313" key="11">
    <source>
        <dbReference type="Proteomes" id="UP000260844"/>
    </source>
</evidence>
<evidence type="ECO:0000313" key="13">
    <source>
        <dbReference type="Proteomes" id="UP000432488"/>
    </source>
</evidence>
<dbReference type="Proteomes" id="UP000284514">
    <property type="component" value="Unassembled WGS sequence"/>
</dbReference>
<dbReference type="Proteomes" id="UP000466952">
    <property type="component" value="Unassembled WGS sequence"/>
</dbReference>